<sequence>MPRAPRPTLAALCFAFLTCGLPALAADATPAKQDAADNSQEMPAVTRAPLQERSQVEAAGLERQLPENEQQQLQAGDETFLALWRPANVGEPEGLVILLPGDGENADWPLAVGPLRRKLPDAGWSTLSLSLPDPKGDEPPPRPEKPSKIDRSEPVVSAEKAAEDGPSTTEQAGSAEPNTDPAPPALSTEGIRKAHSTRVSARIQAALTFARQSKPTTIVFLGHGTGAYWAAQYLAVEEPTDIRNLLLVDAQQPAGYDPILDKLLPELKLATGDFYYREAPADRSAAQERLQASKRQKHPAYIQVAMNGLPGDRATEQEQLVRRIRGWLSLQLQAGAPPGR</sequence>
<keyword evidence="2" id="KW-0732">Signal</keyword>
<evidence type="ECO:0000256" key="1">
    <source>
        <dbReference type="SAM" id="MobiDB-lite"/>
    </source>
</evidence>
<comment type="caution">
    <text evidence="3">The sequence shown here is derived from an EMBL/GenBank/DDBJ whole genome shotgun (WGS) entry which is preliminary data.</text>
</comment>
<dbReference type="RefSeq" id="WP_215380605.1">
    <property type="nucleotide sequence ID" value="NZ_JAGTIS010000021.1"/>
</dbReference>
<accession>A0ABS5XN67</accession>
<dbReference type="Proteomes" id="UP001519667">
    <property type="component" value="Unassembled WGS sequence"/>
</dbReference>
<dbReference type="Pfam" id="PF12048">
    <property type="entry name" value="DUF3530"/>
    <property type="match status" value="1"/>
</dbReference>
<name>A0ABS5XN67_9GAMM</name>
<proteinExistence type="predicted"/>
<feature type="region of interest" description="Disordered" evidence="1">
    <location>
        <begin position="126"/>
        <end position="188"/>
    </location>
</feature>
<dbReference type="EMBL" id="JAGTIS010000021">
    <property type="protein sequence ID" value="MBT8769141.1"/>
    <property type="molecule type" value="Genomic_DNA"/>
</dbReference>
<protein>
    <submittedName>
        <fullName evidence="3">Alpha/beta hydrolase family protein</fullName>
    </submittedName>
</protein>
<keyword evidence="3" id="KW-0378">Hydrolase</keyword>
<feature type="chain" id="PRO_5045328596" evidence="2">
    <location>
        <begin position="26"/>
        <end position="340"/>
    </location>
</feature>
<reference evidence="3 4" key="1">
    <citation type="submission" date="2021-04" db="EMBL/GenBank/DDBJ databases">
        <title>Pseudomonas boanensis sp. nov., a bacterium isolated from river water used for household purposes in Boane District, Mozambique.</title>
        <authorList>
            <person name="Nicklasson M."/>
            <person name="Martin-Rodriguez A.J."/>
            <person name="Thorell K."/>
            <person name="Neves L."/>
            <person name="Mussagy A."/>
            <person name="Rydberg H.A."/>
            <person name="Hernroth B."/>
            <person name="Svensson-Stadler L."/>
            <person name="Sjoling A."/>
        </authorList>
    </citation>
    <scope>NUCLEOTIDE SEQUENCE [LARGE SCALE GENOMIC DNA]</scope>
    <source>
        <strain evidence="3 4">DB1</strain>
    </source>
</reference>
<dbReference type="InterPro" id="IPR022529">
    <property type="entry name" value="DUF3530"/>
</dbReference>
<dbReference type="SUPFAM" id="SSF53474">
    <property type="entry name" value="alpha/beta-Hydrolases"/>
    <property type="match status" value="1"/>
</dbReference>
<keyword evidence="4" id="KW-1185">Reference proteome</keyword>
<evidence type="ECO:0000313" key="4">
    <source>
        <dbReference type="Proteomes" id="UP001519667"/>
    </source>
</evidence>
<feature type="compositionally biased region" description="Basic and acidic residues" evidence="1">
    <location>
        <begin position="134"/>
        <end position="153"/>
    </location>
</feature>
<dbReference type="InterPro" id="IPR029058">
    <property type="entry name" value="AB_hydrolase_fold"/>
</dbReference>
<organism evidence="3 4">
    <name type="scientific">Metapseudomonas boanensis</name>
    <dbReference type="NCBI Taxonomy" id="2822138"/>
    <lineage>
        <taxon>Bacteria</taxon>
        <taxon>Pseudomonadati</taxon>
        <taxon>Pseudomonadota</taxon>
        <taxon>Gammaproteobacteria</taxon>
        <taxon>Pseudomonadales</taxon>
        <taxon>Pseudomonadaceae</taxon>
        <taxon>Metapseudomonas</taxon>
    </lineage>
</organism>
<feature type="compositionally biased region" description="Low complexity" evidence="1">
    <location>
        <begin position="28"/>
        <end position="37"/>
    </location>
</feature>
<evidence type="ECO:0000313" key="3">
    <source>
        <dbReference type="EMBL" id="MBT8769141.1"/>
    </source>
</evidence>
<dbReference type="Gene3D" id="3.40.50.1820">
    <property type="entry name" value="alpha/beta hydrolase"/>
    <property type="match status" value="1"/>
</dbReference>
<dbReference type="GO" id="GO:0016787">
    <property type="term" value="F:hydrolase activity"/>
    <property type="evidence" value="ECO:0007669"/>
    <property type="project" value="UniProtKB-KW"/>
</dbReference>
<feature type="region of interest" description="Disordered" evidence="1">
    <location>
        <begin position="28"/>
        <end position="50"/>
    </location>
</feature>
<gene>
    <name evidence="3" type="ORF">J7302_23835</name>
</gene>
<evidence type="ECO:0000256" key="2">
    <source>
        <dbReference type="SAM" id="SignalP"/>
    </source>
</evidence>
<feature type="signal peptide" evidence="2">
    <location>
        <begin position="1"/>
        <end position="25"/>
    </location>
</feature>